<accession>A0ABQ9EJ57</accession>
<feature type="region of interest" description="Disordered" evidence="15">
    <location>
        <begin position="720"/>
        <end position="742"/>
    </location>
</feature>
<evidence type="ECO:0000256" key="3">
    <source>
        <dbReference type="ARBA" id="ARBA00022448"/>
    </source>
</evidence>
<dbReference type="Pfam" id="PF03522">
    <property type="entry name" value="SLC12"/>
    <property type="match status" value="1"/>
</dbReference>
<keyword evidence="8 16" id="KW-1133">Transmembrane helix</keyword>
<dbReference type="PANTHER" id="PTHR11827:SF103">
    <property type="entry name" value="SODIUM CHLORIDE COTRANSPORTER 69, ISOFORM E"/>
    <property type="match status" value="1"/>
</dbReference>
<keyword evidence="9" id="KW-0915">Sodium</keyword>
<evidence type="ECO:0000256" key="2">
    <source>
        <dbReference type="ARBA" id="ARBA00010593"/>
    </source>
</evidence>
<evidence type="ECO:0000256" key="5">
    <source>
        <dbReference type="ARBA" id="ARBA00022692"/>
    </source>
</evidence>
<sequence length="742" mass="80839">MPISIEIIRVFYPTYDYRQRPTLEQLRDGKRTAPVSSVTEDLLAEDLKDSPDEEAGIKKSTTSVLKFGWIQGVLIRCLLNIFGVMLFLRLTWVTGQAGIGLASVVVLLSAFVTTITTMSMSAICTNGEVQGGGAYYMISRSLGPEFGGSIGVVFALANAIAAAMYVVGFAETVRDIMWEYGAFITGDSLHEVRIIGCATSVLLIGIVIIGMEWEAKAQLGLLVILIAAIVNFFVGTFIPPTDEQKSKGVVGYRYDVFSENLGPDFRNGESFFSVFSIFFPAATGILAGANISGDLKNPQAAIPKGTFLAIFLTTVIYLGMVWAAGGCLLRDAVGPVLFSAGNASTIVIPPTNMSNISSTESILQILPITVDSISNCDVNNGTCDYGLMNDNSIVGTASAFRPLILAGIFSATLSSALASLVGAPKVFQALGKDKLFPYLEFFSKSYGVNGEPRRGYLLAFVICLAMTCIGALDVIAPIISNFFLMAYALINFSCFRASVADSPGFRPAFKYYNQWISLLGSLACVAVMFLINWWAALVTFVVVALLYTYIKTKGPDVNWGSSAQAQAYRTALTTTLKLVNVEEHVKNFRPQILVMSGYPRNRPALMDFVSSITKKQSLLISGHIFTGLMSDHVQHLRSNAAYKWMNNRNIKAFYNSVVAPTFRIGTQVLMQISLCDKNAPNNTNQNFTRNMDAFDLKFGVGILRVPEGFDVNRVPDDLIDASEENETDDEYDADSEEEVFVE</sequence>
<evidence type="ECO:0000256" key="12">
    <source>
        <dbReference type="ARBA" id="ARBA00023180"/>
    </source>
</evidence>
<dbReference type="InterPro" id="IPR002443">
    <property type="entry name" value="SLC12A1/SLC12A2"/>
</dbReference>
<keyword evidence="4" id="KW-0633">Potassium transport</keyword>
<comment type="similarity">
    <text evidence="2">Belongs to the SLC12A transporter family.</text>
</comment>
<evidence type="ECO:0000256" key="11">
    <source>
        <dbReference type="ARBA" id="ARBA00023136"/>
    </source>
</evidence>
<evidence type="ECO:0000256" key="13">
    <source>
        <dbReference type="ARBA" id="ARBA00023201"/>
    </source>
</evidence>
<evidence type="ECO:0000256" key="7">
    <source>
        <dbReference type="ARBA" id="ARBA00022958"/>
    </source>
</evidence>
<evidence type="ECO:0000256" key="8">
    <source>
        <dbReference type="ARBA" id="ARBA00022989"/>
    </source>
</evidence>
<feature type="transmembrane region" description="Helical" evidence="16">
    <location>
        <begin position="403"/>
        <end position="423"/>
    </location>
</feature>
<dbReference type="Pfam" id="PF00324">
    <property type="entry name" value="AA_permease"/>
    <property type="match status" value="1"/>
</dbReference>
<evidence type="ECO:0000259" key="18">
    <source>
        <dbReference type="Pfam" id="PF03522"/>
    </source>
</evidence>
<keyword evidence="20" id="KW-1185">Reference proteome</keyword>
<reference evidence="19 20" key="1">
    <citation type="submission" date="2022-12" db="EMBL/GenBank/DDBJ databases">
        <title>Chromosome-level genome of Tegillarca granosa.</title>
        <authorList>
            <person name="Kim J."/>
        </authorList>
    </citation>
    <scope>NUCLEOTIDE SEQUENCE [LARGE SCALE GENOMIC DNA]</scope>
    <source>
        <strain evidence="19">Teg-2019</strain>
        <tissue evidence="19">Adductor muscle</tissue>
    </source>
</reference>
<feature type="transmembrane region" description="Helical" evidence="16">
    <location>
        <begin position="305"/>
        <end position="325"/>
    </location>
</feature>
<dbReference type="InterPro" id="IPR018491">
    <property type="entry name" value="SLC12_C"/>
</dbReference>
<dbReference type="Proteomes" id="UP001217089">
    <property type="component" value="Unassembled WGS sequence"/>
</dbReference>
<keyword evidence="5 16" id="KW-0812">Transmembrane</keyword>
<evidence type="ECO:0000256" key="1">
    <source>
        <dbReference type="ARBA" id="ARBA00004141"/>
    </source>
</evidence>
<evidence type="ECO:0000256" key="16">
    <source>
        <dbReference type="SAM" id="Phobius"/>
    </source>
</evidence>
<organism evidence="19 20">
    <name type="scientific">Tegillarca granosa</name>
    <name type="common">Malaysian cockle</name>
    <name type="synonym">Anadara granosa</name>
    <dbReference type="NCBI Taxonomy" id="220873"/>
    <lineage>
        <taxon>Eukaryota</taxon>
        <taxon>Metazoa</taxon>
        <taxon>Spiralia</taxon>
        <taxon>Lophotrochozoa</taxon>
        <taxon>Mollusca</taxon>
        <taxon>Bivalvia</taxon>
        <taxon>Autobranchia</taxon>
        <taxon>Pteriomorphia</taxon>
        <taxon>Arcoida</taxon>
        <taxon>Arcoidea</taxon>
        <taxon>Arcidae</taxon>
        <taxon>Tegillarca</taxon>
    </lineage>
</organism>
<evidence type="ECO:0000256" key="4">
    <source>
        <dbReference type="ARBA" id="ARBA00022538"/>
    </source>
</evidence>
<dbReference type="PRINTS" id="PR01207">
    <property type="entry name" value="NAKCLTRNSPRT"/>
</dbReference>
<evidence type="ECO:0000256" key="14">
    <source>
        <dbReference type="ARBA" id="ARBA00023214"/>
    </source>
</evidence>
<feature type="domain" description="SLC12A transporter C-terminal" evidence="18">
    <location>
        <begin position="602"/>
        <end position="728"/>
    </location>
</feature>
<evidence type="ECO:0000256" key="6">
    <source>
        <dbReference type="ARBA" id="ARBA00022847"/>
    </source>
</evidence>
<keyword evidence="7" id="KW-0630">Potassium</keyword>
<feature type="transmembrane region" description="Helical" evidence="16">
    <location>
        <begin position="516"/>
        <end position="549"/>
    </location>
</feature>
<feature type="transmembrane region" description="Helical" evidence="16">
    <location>
        <begin position="455"/>
        <end position="472"/>
    </location>
</feature>
<gene>
    <name evidence="19" type="ORF">KUTeg_017560</name>
</gene>
<dbReference type="EMBL" id="JARBDR010000903">
    <property type="protein sequence ID" value="KAJ8303977.1"/>
    <property type="molecule type" value="Genomic_DNA"/>
</dbReference>
<keyword evidence="13" id="KW-0739">Sodium transport</keyword>
<feature type="transmembrane region" description="Helical" evidence="16">
    <location>
        <begin position="219"/>
        <end position="238"/>
    </location>
</feature>
<keyword evidence="10" id="KW-0406">Ion transport</keyword>
<feature type="transmembrane region" description="Helical" evidence="16">
    <location>
        <begin position="190"/>
        <end position="210"/>
    </location>
</feature>
<name>A0ABQ9EJ57_TEGGR</name>
<keyword evidence="11 16" id="KW-0472">Membrane</keyword>
<evidence type="ECO:0000313" key="20">
    <source>
        <dbReference type="Proteomes" id="UP001217089"/>
    </source>
</evidence>
<keyword evidence="6" id="KW-0769">Symport</keyword>
<feature type="transmembrane region" description="Helical" evidence="16">
    <location>
        <begin position="98"/>
        <end position="125"/>
    </location>
</feature>
<keyword evidence="14" id="KW-0868">Chloride</keyword>
<keyword evidence="3" id="KW-0813">Transport</keyword>
<dbReference type="InterPro" id="IPR004841">
    <property type="entry name" value="AA-permease/SLC12A_dom"/>
</dbReference>
<evidence type="ECO:0008006" key="21">
    <source>
        <dbReference type="Google" id="ProtNLM"/>
    </source>
</evidence>
<evidence type="ECO:0000256" key="15">
    <source>
        <dbReference type="SAM" id="MobiDB-lite"/>
    </source>
</evidence>
<feature type="transmembrane region" description="Helical" evidence="16">
    <location>
        <begin position="271"/>
        <end position="293"/>
    </location>
</feature>
<evidence type="ECO:0000259" key="17">
    <source>
        <dbReference type="Pfam" id="PF00324"/>
    </source>
</evidence>
<evidence type="ECO:0000256" key="10">
    <source>
        <dbReference type="ARBA" id="ARBA00023065"/>
    </source>
</evidence>
<keyword evidence="12" id="KW-0325">Glycoprotein</keyword>
<evidence type="ECO:0000313" key="19">
    <source>
        <dbReference type="EMBL" id="KAJ8303977.1"/>
    </source>
</evidence>
<dbReference type="InterPro" id="IPR004842">
    <property type="entry name" value="SLC12A_fam"/>
</dbReference>
<feature type="transmembrane region" description="Helical" evidence="16">
    <location>
        <begin position="146"/>
        <end position="170"/>
    </location>
</feature>
<comment type="caution">
    <text evidence="19">The sequence shown here is derived from an EMBL/GenBank/DDBJ whole genome shotgun (WGS) entry which is preliminary data.</text>
</comment>
<dbReference type="Gene3D" id="1.20.1740.10">
    <property type="entry name" value="Amino acid/polyamine transporter I"/>
    <property type="match status" value="1"/>
</dbReference>
<proteinExistence type="inferred from homology"/>
<feature type="domain" description="Amino acid permease/ SLC12A" evidence="17">
    <location>
        <begin position="72"/>
        <end position="593"/>
    </location>
</feature>
<feature type="transmembrane region" description="Helical" evidence="16">
    <location>
        <begin position="73"/>
        <end position="92"/>
    </location>
</feature>
<comment type="subcellular location">
    <subcellularLocation>
        <location evidence="1">Membrane</location>
        <topology evidence="1">Multi-pass membrane protein</topology>
    </subcellularLocation>
</comment>
<dbReference type="PANTHER" id="PTHR11827">
    <property type="entry name" value="SOLUTE CARRIER FAMILY 12, CATION COTRANSPORTERS"/>
    <property type="match status" value="1"/>
</dbReference>
<evidence type="ECO:0000256" key="9">
    <source>
        <dbReference type="ARBA" id="ARBA00023053"/>
    </source>
</evidence>
<protein>
    <recommendedName>
        <fullName evidence="21">Solute carrier family 12 member 2</fullName>
    </recommendedName>
</protein>